<accession>A0A1D7Y685</accession>
<protein>
    <submittedName>
        <fullName evidence="1">Uncharacterized protein</fullName>
    </submittedName>
</protein>
<organism evidence="1 2">
    <name type="scientific">Streptomyces fodineus</name>
    <dbReference type="NCBI Taxonomy" id="1904616"/>
    <lineage>
        <taxon>Bacteria</taxon>
        <taxon>Bacillati</taxon>
        <taxon>Actinomycetota</taxon>
        <taxon>Actinomycetes</taxon>
        <taxon>Kitasatosporales</taxon>
        <taxon>Streptomycetaceae</taxon>
        <taxon>Streptomyces</taxon>
    </lineage>
</organism>
<dbReference type="Proteomes" id="UP000094960">
    <property type="component" value="Chromosome"/>
</dbReference>
<gene>
    <name evidence="1" type="ORF">BFF78_08590</name>
</gene>
<keyword evidence="2" id="KW-1185">Reference proteome</keyword>
<dbReference type="KEGG" id="spun:BFF78_08590"/>
<dbReference type="EMBL" id="CP017248">
    <property type="protein sequence ID" value="AOR31092.1"/>
    <property type="molecule type" value="Genomic_DNA"/>
</dbReference>
<dbReference type="AlphaFoldDB" id="A0A1D7Y685"/>
<proteinExistence type="predicted"/>
<name>A0A1D7Y685_9ACTN</name>
<reference evidence="2" key="1">
    <citation type="submission" date="2016-09" db="EMBL/GenBank/DDBJ databases">
        <title>Streptomyces puniciscabiei strain:TW1S1 Genome sequencing and assembly.</title>
        <authorList>
            <person name="Kim M.-K."/>
            <person name="Kim S.B."/>
        </authorList>
    </citation>
    <scope>NUCLEOTIDE SEQUENCE [LARGE SCALE GENOMIC DNA]</scope>
    <source>
        <strain evidence="2">TW1S1</strain>
    </source>
</reference>
<sequence>MAITALPARACTKACTRAAWASTLIGWFQLARGGRQDDALVAVPAVESRSCAAVRPVDAPL</sequence>
<evidence type="ECO:0000313" key="1">
    <source>
        <dbReference type="EMBL" id="AOR31092.1"/>
    </source>
</evidence>
<evidence type="ECO:0000313" key="2">
    <source>
        <dbReference type="Proteomes" id="UP000094960"/>
    </source>
</evidence>